<feature type="disulfide bond" evidence="14">
    <location>
        <begin position="171"/>
        <end position="185"/>
    </location>
</feature>
<dbReference type="AlphaFoldDB" id="A0AAN7BBI0"/>
<dbReference type="SUPFAM" id="SSF51445">
    <property type="entry name" value="(Trans)glycosidases"/>
    <property type="match status" value="1"/>
</dbReference>
<keyword evidence="9" id="KW-0325">Glycoprotein</keyword>
<keyword evidence="5" id="KW-0479">Metal-binding</keyword>
<dbReference type="Gene3D" id="2.60.40.1180">
    <property type="entry name" value="Golgi alpha-mannosidase II"/>
    <property type="match status" value="1"/>
</dbReference>
<evidence type="ECO:0000256" key="15">
    <source>
        <dbReference type="PIRSR" id="PIRSR001024-5"/>
    </source>
</evidence>
<dbReference type="EC" id="3.2.1.1" evidence="4"/>
<evidence type="ECO:0000256" key="3">
    <source>
        <dbReference type="ARBA" id="ARBA00008061"/>
    </source>
</evidence>
<feature type="chain" id="PRO_5042849896" description="alpha-amylase" evidence="16">
    <location>
        <begin position="21"/>
        <end position="532"/>
    </location>
</feature>
<evidence type="ECO:0000256" key="11">
    <source>
        <dbReference type="ARBA" id="ARBA00023295"/>
    </source>
</evidence>
<dbReference type="PANTHER" id="PTHR10357:SF208">
    <property type="entry name" value="ALPHA-AMYLASE"/>
    <property type="match status" value="1"/>
</dbReference>
<reference evidence="18" key="1">
    <citation type="journal article" date="2023" name="Mol. Phylogenet. Evol.">
        <title>Genome-scale phylogeny and comparative genomics of the fungal order Sordariales.</title>
        <authorList>
            <person name="Hensen N."/>
            <person name="Bonometti L."/>
            <person name="Westerberg I."/>
            <person name="Brannstrom I.O."/>
            <person name="Guillou S."/>
            <person name="Cros-Aarteil S."/>
            <person name="Calhoun S."/>
            <person name="Haridas S."/>
            <person name="Kuo A."/>
            <person name="Mondo S."/>
            <person name="Pangilinan J."/>
            <person name="Riley R."/>
            <person name="LaButti K."/>
            <person name="Andreopoulos B."/>
            <person name="Lipzen A."/>
            <person name="Chen C."/>
            <person name="Yan M."/>
            <person name="Daum C."/>
            <person name="Ng V."/>
            <person name="Clum A."/>
            <person name="Steindorff A."/>
            <person name="Ohm R.A."/>
            <person name="Martin F."/>
            <person name="Silar P."/>
            <person name="Natvig D.O."/>
            <person name="Lalanne C."/>
            <person name="Gautier V."/>
            <person name="Ament-Velasquez S.L."/>
            <person name="Kruys A."/>
            <person name="Hutchinson M.I."/>
            <person name="Powell A.J."/>
            <person name="Barry K."/>
            <person name="Miller A.N."/>
            <person name="Grigoriev I.V."/>
            <person name="Debuchy R."/>
            <person name="Gladieux P."/>
            <person name="Hiltunen Thoren M."/>
            <person name="Johannesson H."/>
        </authorList>
    </citation>
    <scope>NUCLEOTIDE SEQUENCE</scope>
    <source>
        <strain evidence="18">PSN293</strain>
    </source>
</reference>
<dbReference type="InterPro" id="IPR013780">
    <property type="entry name" value="Glyco_hydro_b"/>
</dbReference>
<evidence type="ECO:0000256" key="9">
    <source>
        <dbReference type="ARBA" id="ARBA00023180"/>
    </source>
</evidence>
<feature type="binding site" evidence="15">
    <location>
        <position position="140"/>
    </location>
    <ligand>
        <name>substrate</name>
    </ligand>
</feature>
<dbReference type="PIRSF" id="PIRSF001024">
    <property type="entry name" value="Alph-amyl_fung"/>
    <property type="match status" value="1"/>
</dbReference>
<evidence type="ECO:0000256" key="16">
    <source>
        <dbReference type="SAM" id="SignalP"/>
    </source>
</evidence>
<evidence type="ECO:0000256" key="7">
    <source>
        <dbReference type="ARBA" id="ARBA00022837"/>
    </source>
</evidence>
<dbReference type="Proteomes" id="UP001301769">
    <property type="component" value="Unassembled WGS sequence"/>
</dbReference>
<dbReference type="GO" id="GO:0004556">
    <property type="term" value="F:alpha-amylase activity"/>
    <property type="evidence" value="ECO:0007669"/>
    <property type="project" value="UniProtKB-EC"/>
</dbReference>
<dbReference type="EMBL" id="MU858086">
    <property type="protein sequence ID" value="KAK4214900.1"/>
    <property type="molecule type" value="Genomic_DNA"/>
</dbReference>
<evidence type="ECO:0000313" key="19">
    <source>
        <dbReference type="Proteomes" id="UP001301769"/>
    </source>
</evidence>
<keyword evidence="6 18" id="KW-0378">Hydrolase</keyword>
<dbReference type="SMART" id="SM00642">
    <property type="entry name" value="Aamy"/>
    <property type="match status" value="1"/>
</dbReference>
<feature type="disulfide bond" evidence="14">
    <location>
        <begin position="50"/>
        <end position="56"/>
    </location>
</feature>
<dbReference type="InterPro" id="IPR006047">
    <property type="entry name" value="GH13_cat_dom"/>
</dbReference>
<feature type="binding site" evidence="15">
    <location>
        <position position="318"/>
    </location>
    <ligand>
        <name>substrate</name>
    </ligand>
</feature>
<accession>A0AAN7BBI0</accession>
<dbReference type="Pfam" id="PF09260">
    <property type="entry name" value="A_amylase_dom_C"/>
    <property type="match status" value="1"/>
</dbReference>
<keyword evidence="10" id="KW-0119">Carbohydrate metabolism</keyword>
<feature type="active site" description="Nucleophile" evidence="12">
    <location>
        <position position="227"/>
    </location>
</feature>
<evidence type="ECO:0000256" key="2">
    <source>
        <dbReference type="ARBA" id="ARBA00001913"/>
    </source>
</evidence>
<feature type="site" description="Transition state stabilizer" evidence="13">
    <location>
        <position position="318"/>
    </location>
</feature>
<keyword evidence="19" id="KW-1185">Reference proteome</keyword>
<feature type="disulfide bond" evidence="14">
    <location>
        <begin position="459"/>
        <end position="494"/>
    </location>
</feature>
<keyword evidence="16" id="KW-0732">Signal</keyword>
<feature type="binding site" evidence="15">
    <location>
        <position position="255"/>
    </location>
    <ligand>
        <name>substrate</name>
    </ligand>
</feature>
<evidence type="ECO:0000256" key="13">
    <source>
        <dbReference type="PIRSR" id="PIRSR001024-2"/>
    </source>
</evidence>
<evidence type="ECO:0000256" key="10">
    <source>
        <dbReference type="ARBA" id="ARBA00023277"/>
    </source>
</evidence>
<dbReference type="CDD" id="cd11319">
    <property type="entry name" value="AmyAc_euk_AmyA"/>
    <property type="match status" value="1"/>
</dbReference>
<protein>
    <recommendedName>
        <fullName evidence="4">alpha-amylase</fullName>
        <ecNumber evidence="4">3.2.1.1</ecNumber>
    </recommendedName>
</protein>
<evidence type="ECO:0000256" key="6">
    <source>
        <dbReference type="ARBA" id="ARBA00022801"/>
    </source>
</evidence>
<feature type="binding site" evidence="15">
    <location>
        <position position="225"/>
    </location>
    <ligand>
        <name>substrate</name>
    </ligand>
</feature>
<dbReference type="InterPro" id="IPR015340">
    <property type="entry name" value="A_amylase_C_dom"/>
</dbReference>
<feature type="binding site" evidence="15">
    <location>
        <position position="101"/>
    </location>
    <ligand>
        <name>substrate</name>
    </ligand>
</feature>
<comment type="caution">
    <text evidence="18">The sequence shown here is derived from an EMBL/GenBank/DDBJ whole genome shotgun (WGS) entry which is preliminary data.</text>
</comment>
<proteinExistence type="inferred from homology"/>
<dbReference type="GO" id="GO:0005509">
    <property type="term" value="F:calcium ion binding"/>
    <property type="evidence" value="ECO:0007669"/>
    <property type="project" value="InterPro"/>
</dbReference>
<feature type="active site" description="Proton donor" evidence="12">
    <location>
        <position position="251"/>
    </location>
</feature>
<dbReference type="GO" id="GO:0016052">
    <property type="term" value="P:carbohydrate catabolic process"/>
    <property type="evidence" value="ECO:0007669"/>
    <property type="project" value="InterPro"/>
</dbReference>
<name>A0AAN7BBI0_9PEZI</name>
<feature type="domain" description="Glycosyl hydrolase family 13 catalytic" evidence="17">
    <location>
        <begin position="33"/>
        <end position="390"/>
    </location>
</feature>
<comment type="similarity">
    <text evidence="3">Belongs to the glycosyl hydrolase 13 family.</text>
</comment>
<dbReference type="Gene3D" id="3.20.20.80">
    <property type="entry name" value="Glycosidases"/>
    <property type="match status" value="1"/>
</dbReference>
<evidence type="ECO:0000256" key="12">
    <source>
        <dbReference type="PIRSR" id="PIRSR001024-1"/>
    </source>
</evidence>
<keyword evidence="11" id="KW-0326">Glycosidase</keyword>
<keyword evidence="8 14" id="KW-1015">Disulfide bond</keyword>
<reference evidence="18" key="2">
    <citation type="submission" date="2023-05" db="EMBL/GenBank/DDBJ databases">
        <authorList>
            <consortium name="Lawrence Berkeley National Laboratory"/>
            <person name="Steindorff A."/>
            <person name="Hensen N."/>
            <person name="Bonometti L."/>
            <person name="Westerberg I."/>
            <person name="Brannstrom I.O."/>
            <person name="Guillou S."/>
            <person name="Cros-Aarteil S."/>
            <person name="Calhoun S."/>
            <person name="Haridas S."/>
            <person name="Kuo A."/>
            <person name="Mondo S."/>
            <person name="Pangilinan J."/>
            <person name="Riley R."/>
            <person name="Labutti K."/>
            <person name="Andreopoulos B."/>
            <person name="Lipzen A."/>
            <person name="Chen C."/>
            <person name="Yanf M."/>
            <person name="Daum C."/>
            <person name="Ng V."/>
            <person name="Clum A."/>
            <person name="Ohm R."/>
            <person name="Martin F."/>
            <person name="Silar P."/>
            <person name="Natvig D."/>
            <person name="Lalanne C."/>
            <person name="Gautier V."/>
            <person name="Ament-Velasquez S.L."/>
            <person name="Kruys A."/>
            <person name="Hutchinson M.I."/>
            <person name="Powell A.J."/>
            <person name="Barry K."/>
            <person name="Miller A.N."/>
            <person name="Grigoriev I.V."/>
            <person name="Debuchy R."/>
            <person name="Gladieux P."/>
            <person name="Thoren M.H."/>
            <person name="Johannesson H."/>
        </authorList>
    </citation>
    <scope>NUCLEOTIDE SEQUENCE</scope>
    <source>
        <strain evidence="18">PSN293</strain>
    </source>
</reference>
<evidence type="ECO:0000259" key="17">
    <source>
        <dbReference type="SMART" id="SM00642"/>
    </source>
</evidence>
<evidence type="ECO:0000256" key="14">
    <source>
        <dbReference type="PIRSR" id="PIRSR001024-4"/>
    </source>
</evidence>
<feature type="binding site" evidence="15">
    <location>
        <position position="365"/>
    </location>
    <ligand>
        <name>substrate</name>
    </ligand>
</feature>
<sequence>MRSSVLNIAAALALAGLSSAANMTEWKSQAIYQVLIDRFARTDGSTTAPCELSKFCGGTWAGLIKHLDYIQDMGFTAIQISPVVENMEGETSVGEPYHGYWTQNMYAINKRFGTEQDLKDLSAELHKRGMLLMVDVVVNHMAQKFDNVLPPKVDYTKFKPFNKPEYYHKYCNVTEWKVPQNYQECWLYPFGIALADLKTEDPAVSKEMNEWVKDLVANYSIDGLRIDAAKHVNDGFLAPFVEAAGVFSLGEVLTGEIPDMCRYQTKNLLPGMPNYLEYFKLNTAFNGGGFEELADIRNGAASGCTDVFALGAFSENHDLPRFPSMNNDMMLAKNMMTYVLLTDGIPTIYQGQEQHFNGSETPHNREPVWQAGYDKTAPLYVLTANALKVRKNAQKLSANYTESPAETLKVDGNHLCLKKGPSGSAVVFCVTNKSSSGDAYEYDLRGFEPNDEVVEVLDCKTVTADATGTIKVYNGGGEPKVYVLLSNLEGTGLCPKTEPDAPKEVKNSGNVLGMTSKMAIAVAAGWLAVFLA</sequence>
<feature type="disulfide bond" evidence="14">
    <location>
        <begin position="261"/>
        <end position="304"/>
    </location>
</feature>
<gene>
    <name evidence="18" type="ORF">QBC37DRAFT_140139</name>
</gene>
<organism evidence="18 19">
    <name type="scientific">Rhypophila decipiens</name>
    <dbReference type="NCBI Taxonomy" id="261697"/>
    <lineage>
        <taxon>Eukaryota</taxon>
        <taxon>Fungi</taxon>
        <taxon>Dikarya</taxon>
        <taxon>Ascomycota</taxon>
        <taxon>Pezizomycotina</taxon>
        <taxon>Sordariomycetes</taxon>
        <taxon>Sordariomycetidae</taxon>
        <taxon>Sordariales</taxon>
        <taxon>Naviculisporaceae</taxon>
        <taxon>Rhypophila</taxon>
    </lineage>
</organism>
<dbReference type="SUPFAM" id="SSF51011">
    <property type="entry name" value="Glycosyl hydrolase domain"/>
    <property type="match status" value="1"/>
</dbReference>
<dbReference type="InterPro" id="IPR017853">
    <property type="entry name" value="GH"/>
</dbReference>
<evidence type="ECO:0000256" key="5">
    <source>
        <dbReference type="ARBA" id="ARBA00022723"/>
    </source>
</evidence>
<keyword evidence="7" id="KW-0106">Calcium</keyword>
<comment type="catalytic activity">
    <reaction evidence="1">
        <text>Endohydrolysis of (1-&gt;4)-alpha-D-glucosidic linkages in polysaccharides containing three or more (1-&gt;4)-alpha-linked D-glucose units.</text>
        <dbReference type="EC" id="3.2.1.1"/>
    </reaction>
</comment>
<comment type="cofactor">
    <cofactor evidence="2">
        <name>Ca(2+)</name>
        <dbReference type="ChEBI" id="CHEBI:29108"/>
    </cofactor>
</comment>
<evidence type="ECO:0000313" key="18">
    <source>
        <dbReference type="EMBL" id="KAK4214900.1"/>
    </source>
</evidence>
<evidence type="ECO:0000256" key="1">
    <source>
        <dbReference type="ARBA" id="ARBA00000548"/>
    </source>
</evidence>
<dbReference type="Pfam" id="PF00128">
    <property type="entry name" value="Alpha-amylase"/>
    <property type="match status" value="2"/>
</dbReference>
<dbReference type="PANTHER" id="PTHR10357">
    <property type="entry name" value="ALPHA-AMYLASE FAMILY MEMBER"/>
    <property type="match status" value="1"/>
</dbReference>
<feature type="signal peptide" evidence="16">
    <location>
        <begin position="1"/>
        <end position="20"/>
    </location>
</feature>
<evidence type="ECO:0000256" key="4">
    <source>
        <dbReference type="ARBA" id="ARBA00012595"/>
    </source>
</evidence>
<dbReference type="InterPro" id="IPR013777">
    <property type="entry name" value="A-amylase-like"/>
</dbReference>
<evidence type="ECO:0000256" key="8">
    <source>
        <dbReference type="ARBA" id="ARBA00023157"/>
    </source>
</evidence>
<dbReference type="FunFam" id="3.20.20.80:FF:000120">
    <property type="entry name" value="Alpha-amylase A"/>
    <property type="match status" value="1"/>
</dbReference>